<evidence type="ECO:0000313" key="1">
    <source>
        <dbReference type="EMBL" id="CAG8815104.1"/>
    </source>
</evidence>
<sequence length="41" mass="4760">RDQDPITWLEDIDKAFEANLISSLQKIFVIILMLKGLATIW</sequence>
<organism evidence="1 2">
    <name type="scientific">Racocetra persica</name>
    <dbReference type="NCBI Taxonomy" id="160502"/>
    <lineage>
        <taxon>Eukaryota</taxon>
        <taxon>Fungi</taxon>
        <taxon>Fungi incertae sedis</taxon>
        <taxon>Mucoromycota</taxon>
        <taxon>Glomeromycotina</taxon>
        <taxon>Glomeromycetes</taxon>
        <taxon>Diversisporales</taxon>
        <taxon>Gigasporaceae</taxon>
        <taxon>Racocetra</taxon>
    </lineage>
</organism>
<accession>A0ACA9RWN3</accession>
<evidence type="ECO:0000313" key="2">
    <source>
        <dbReference type="Proteomes" id="UP000789920"/>
    </source>
</evidence>
<proteinExistence type="predicted"/>
<name>A0ACA9RWN3_9GLOM</name>
<dbReference type="EMBL" id="CAJVQC010076903">
    <property type="protein sequence ID" value="CAG8815104.1"/>
    <property type="molecule type" value="Genomic_DNA"/>
</dbReference>
<dbReference type="Proteomes" id="UP000789920">
    <property type="component" value="Unassembled WGS sequence"/>
</dbReference>
<keyword evidence="2" id="KW-1185">Reference proteome</keyword>
<gene>
    <name evidence="1" type="ORF">RPERSI_LOCUS24137</name>
</gene>
<reference evidence="1" key="1">
    <citation type="submission" date="2021-06" db="EMBL/GenBank/DDBJ databases">
        <authorList>
            <person name="Kallberg Y."/>
            <person name="Tangrot J."/>
            <person name="Rosling A."/>
        </authorList>
    </citation>
    <scope>NUCLEOTIDE SEQUENCE</scope>
    <source>
        <strain evidence="1">MA461A</strain>
    </source>
</reference>
<protein>
    <submittedName>
        <fullName evidence="1">2670_t:CDS:1</fullName>
    </submittedName>
</protein>
<comment type="caution">
    <text evidence="1">The sequence shown here is derived from an EMBL/GenBank/DDBJ whole genome shotgun (WGS) entry which is preliminary data.</text>
</comment>
<feature type="non-terminal residue" evidence="1">
    <location>
        <position position="1"/>
    </location>
</feature>